<evidence type="ECO:0000313" key="3">
    <source>
        <dbReference type="Proteomes" id="UP000295741"/>
    </source>
</evidence>
<keyword evidence="1" id="KW-1133">Transmembrane helix</keyword>
<organism evidence="2 3">
    <name type="scientific">Sediminibacterium goheungense</name>
    <dbReference type="NCBI Taxonomy" id="1086393"/>
    <lineage>
        <taxon>Bacteria</taxon>
        <taxon>Pseudomonadati</taxon>
        <taxon>Bacteroidota</taxon>
        <taxon>Chitinophagia</taxon>
        <taxon>Chitinophagales</taxon>
        <taxon>Chitinophagaceae</taxon>
        <taxon>Sediminibacterium</taxon>
    </lineage>
</organism>
<evidence type="ECO:0000256" key="1">
    <source>
        <dbReference type="SAM" id="Phobius"/>
    </source>
</evidence>
<sequence length="738" mass="84783">MSSIQPSRLIHSFVLFLLLFSGKLAAQTEWKTWSTLIHQNGQTYAISFQLRPSEDPNQVRFNRFEIMLFDAQWKALEGVYESFVEQTVPGKGQARFTDQALPGDNPYKSFSLLLNLPPENEWLTGVLDIPELEVEGLSLRFSSVDIMDQLREYIANGAQEQPVQVEDRGNTFRLRDDFWQTDFIFFLVVAVFLLVIRFFHYRIFHDRQRMGLPISDDAKQQQFPYPIIRHVFIKGFKKKKRLLLLTPEGITLAAVPEDASLEKLYTIPWTDQWQQAVFLRKKKSIAYTDISSLSVSKNAIKQEVKYTLKSGNASTIFHLPELQSGLCQDALYTSLANRYQTGIFREYGKEVAGFISLCLFAFLIAIVQGPPKPAEPYLFRIFTAVALLYHLGNNLFIFMRLRFYEQLMVKQIKLPSVDITRLKWLGIAGKILVSITVLLWLIGFLDEKMVFFGTDFFPVPAWLLVPYEKLNYKDGLITFAIAGNLACFAYFLLPPRLSSPKNTNVSVLYVPAASDYGAHSLNGKGGRWAKWMGIQNPFPSLQTKEPGSLAYLVALFSIRYFYHFHPMRIIRIILGRPQDTTYQQIRVYAASIGALDTPVTPKEYFFQSKSANDDVSWLTKLESGTYSHAILQPYYREKGYAPGFETIIQQMPSSRILINLIHFQGNPEAYELFRMQLMKWLPSCQVPQHLAMTSKVYFLSFDDQGHSRLFPVKQYKGLKSFFKNTSVDLGGTLQSFFQ</sequence>
<feature type="transmembrane region" description="Helical" evidence="1">
    <location>
        <begin position="474"/>
        <end position="493"/>
    </location>
</feature>
<keyword evidence="1" id="KW-0812">Transmembrane</keyword>
<comment type="caution">
    <text evidence="2">The sequence shown here is derived from an EMBL/GenBank/DDBJ whole genome shotgun (WGS) entry which is preliminary data.</text>
</comment>
<evidence type="ECO:0000313" key="2">
    <source>
        <dbReference type="EMBL" id="TDO28790.1"/>
    </source>
</evidence>
<proteinExistence type="predicted"/>
<keyword evidence="3" id="KW-1185">Reference proteome</keyword>
<feature type="transmembrane region" description="Helical" evidence="1">
    <location>
        <begin position="422"/>
        <end position="443"/>
    </location>
</feature>
<feature type="transmembrane region" description="Helical" evidence="1">
    <location>
        <begin position="183"/>
        <end position="200"/>
    </location>
</feature>
<dbReference type="Proteomes" id="UP000295741">
    <property type="component" value="Unassembled WGS sequence"/>
</dbReference>
<gene>
    <name evidence="2" type="ORF">BC659_0870</name>
</gene>
<dbReference type="EMBL" id="SNWP01000010">
    <property type="protein sequence ID" value="TDO28790.1"/>
    <property type="molecule type" value="Genomic_DNA"/>
</dbReference>
<feature type="transmembrane region" description="Helical" evidence="1">
    <location>
        <begin position="377"/>
        <end position="401"/>
    </location>
</feature>
<name>A0A4R6J0R5_9BACT</name>
<dbReference type="AlphaFoldDB" id="A0A4R6J0R5"/>
<accession>A0A4R6J0R5</accession>
<protein>
    <submittedName>
        <fullName evidence="2">Uncharacterized protein</fullName>
    </submittedName>
</protein>
<dbReference type="RefSeq" id="WP_133473413.1">
    <property type="nucleotide sequence ID" value="NZ_SNWP01000010.1"/>
</dbReference>
<feature type="transmembrane region" description="Helical" evidence="1">
    <location>
        <begin position="351"/>
        <end position="371"/>
    </location>
</feature>
<reference evidence="2 3" key="1">
    <citation type="submission" date="2019-03" db="EMBL/GenBank/DDBJ databases">
        <title>Genomic Encyclopedia of Archaeal and Bacterial Type Strains, Phase II (KMG-II): from individual species to whole genera.</title>
        <authorList>
            <person name="Goeker M."/>
        </authorList>
    </citation>
    <scope>NUCLEOTIDE SEQUENCE [LARGE SCALE GENOMIC DNA]</scope>
    <source>
        <strain evidence="2 3">DSM 28323</strain>
    </source>
</reference>
<keyword evidence="1" id="KW-0472">Membrane</keyword>